<evidence type="ECO:0000256" key="1">
    <source>
        <dbReference type="SAM" id="Coils"/>
    </source>
</evidence>
<keyword evidence="1" id="KW-0175">Coiled coil</keyword>
<keyword evidence="3" id="KW-1185">Reference proteome</keyword>
<protein>
    <submittedName>
        <fullName evidence="2">Uncharacterized protein</fullName>
    </submittedName>
</protein>
<dbReference type="Proteomes" id="UP001305815">
    <property type="component" value="Chromosome"/>
</dbReference>
<proteinExistence type="predicted"/>
<name>A0ABM8I3J5_9FIRM</name>
<gene>
    <name evidence="2" type="ORF">Lac1_16840</name>
</gene>
<feature type="coiled-coil region" evidence="1">
    <location>
        <begin position="19"/>
        <end position="118"/>
    </location>
</feature>
<sequence>MASYYDEDLHRLHQETLEKKGIEAMLSDLQIQKEELEKKSKDLEKSMNEEQEDVERLNKGSLTAFFYRVSGKLEEKLTKEEEEARAAAIKWEAAKASLQSVNEDIARYQSRLLELENCDTEYETVLAEKMEAIKSSETPEAEKILQLERNLTFFETQEKEIDEAISAGERALQIAREVLDELGGAQTWSIIDMAGNSIIDDVIKYSHLNTAQSKINSLQLALRRFRTELSDVSKGISGDIRVEVGNFLYFADYFFDDLFTDWMVYGKIKNAKEKARQTCAQLENAMENLKQMKEEFQSRQAQAKKDLEQTALDLKL</sequence>
<evidence type="ECO:0000313" key="3">
    <source>
        <dbReference type="Proteomes" id="UP001305815"/>
    </source>
</evidence>
<dbReference type="RefSeq" id="WP_316264552.1">
    <property type="nucleotide sequence ID" value="NZ_AP027742.1"/>
</dbReference>
<evidence type="ECO:0000313" key="2">
    <source>
        <dbReference type="EMBL" id="BDZ77501.1"/>
    </source>
</evidence>
<dbReference type="EMBL" id="AP027742">
    <property type="protein sequence ID" value="BDZ77501.1"/>
    <property type="molecule type" value="Genomic_DNA"/>
</dbReference>
<accession>A0ABM8I3J5</accession>
<organism evidence="2 3">
    <name type="scientific">Claveliimonas bilis</name>
    <dbReference type="NCBI Taxonomy" id="3028070"/>
    <lineage>
        <taxon>Bacteria</taxon>
        <taxon>Bacillati</taxon>
        <taxon>Bacillota</taxon>
        <taxon>Clostridia</taxon>
        <taxon>Lachnospirales</taxon>
        <taxon>Lachnospiraceae</taxon>
        <taxon>Claveliimonas</taxon>
    </lineage>
</organism>
<feature type="coiled-coil region" evidence="1">
    <location>
        <begin position="265"/>
        <end position="306"/>
    </location>
</feature>
<reference evidence="3" key="1">
    <citation type="journal article" date="2023" name="Int. J. Syst. Evol. Microbiol.">
        <title>Claveliimonas bilis gen. nov., sp. nov., deoxycholic acid-producing bacteria isolated from human faeces, and reclassification of Sellimonas monacensis Zenner et al. 2021 as Claveliimonas monacensis comb. nov.</title>
        <authorList>
            <person name="Hisatomi A."/>
            <person name="Kastawa N.W.E.P.G."/>
            <person name="Song I."/>
            <person name="Ohkuma M."/>
            <person name="Fukiya S."/>
            <person name="Sakamoto M."/>
        </authorList>
    </citation>
    <scope>NUCLEOTIDE SEQUENCE [LARGE SCALE GENOMIC DNA]</scope>
    <source>
        <strain evidence="3">12BBH14</strain>
    </source>
</reference>